<feature type="transmembrane region" description="Helical" evidence="2">
    <location>
        <begin position="78"/>
        <end position="98"/>
    </location>
</feature>
<sequence>MTPPYTPGFGEQGYPRPTPASAAPARRALAVVSLLASAAVTAAPFLPWVWVSQEAFLLIPAQSQSWTAMDELAETSSAPGYLALAAGILGLVLALAALATGRKPLGLAAMAPGVLGTAACLLFVREIQSYQDQVANDLLARLAQAVLDIQGGLDFGWFLALGGSVVLLLCGAGHLLRKV</sequence>
<keyword evidence="2" id="KW-1133">Transmembrane helix</keyword>
<evidence type="ECO:0000313" key="3">
    <source>
        <dbReference type="EMBL" id="GAA2733887.1"/>
    </source>
</evidence>
<keyword evidence="4" id="KW-1185">Reference proteome</keyword>
<dbReference type="Proteomes" id="UP001501842">
    <property type="component" value="Unassembled WGS sequence"/>
</dbReference>
<evidence type="ECO:0000313" key="4">
    <source>
        <dbReference type="Proteomes" id="UP001501842"/>
    </source>
</evidence>
<dbReference type="RefSeq" id="WP_344454356.1">
    <property type="nucleotide sequence ID" value="NZ_BAAATZ010000027.1"/>
</dbReference>
<feature type="transmembrane region" description="Helical" evidence="2">
    <location>
        <begin position="155"/>
        <end position="176"/>
    </location>
</feature>
<feature type="region of interest" description="Disordered" evidence="1">
    <location>
        <begin position="1"/>
        <end position="20"/>
    </location>
</feature>
<dbReference type="EMBL" id="BAAATZ010000027">
    <property type="protein sequence ID" value="GAA2733887.1"/>
    <property type="molecule type" value="Genomic_DNA"/>
</dbReference>
<keyword evidence="2" id="KW-0812">Transmembrane</keyword>
<feature type="transmembrane region" description="Helical" evidence="2">
    <location>
        <begin position="28"/>
        <end position="50"/>
    </location>
</feature>
<comment type="caution">
    <text evidence="3">The sequence shown here is derived from an EMBL/GenBank/DDBJ whole genome shotgun (WGS) entry which is preliminary data.</text>
</comment>
<reference evidence="4" key="1">
    <citation type="journal article" date="2019" name="Int. J. Syst. Evol. Microbiol.">
        <title>The Global Catalogue of Microorganisms (GCM) 10K type strain sequencing project: providing services to taxonomists for standard genome sequencing and annotation.</title>
        <authorList>
            <consortium name="The Broad Institute Genomics Platform"/>
            <consortium name="The Broad Institute Genome Sequencing Center for Infectious Disease"/>
            <person name="Wu L."/>
            <person name="Ma J."/>
        </authorList>
    </citation>
    <scope>NUCLEOTIDE SEQUENCE [LARGE SCALE GENOMIC DNA]</scope>
    <source>
        <strain evidence="4">JCM 8201</strain>
    </source>
</reference>
<evidence type="ECO:0000256" key="1">
    <source>
        <dbReference type="SAM" id="MobiDB-lite"/>
    </source>
</evidence>
<proteinExistence type="predicted"/>
<feature type="transmembrane region" description="Helical" evidence="2">
    <location>
        <begin position="105"/>
        <end position="124"/>
    </location>
</feature>
<keyword evidence="2" id="KW-0472">Membrane</keyword>
<gene>
    <name evidence="3" type="ORF">GCM10010439_54980</name>
</gene>
<name>A0ABP6H368_9ACTN</name>
<accession>A0ABP6H368</accession>
<protein>
    <submittedName>
        <fullName evidence="3">Uncharacterized protein</fullName>
    </submittedName>
</protein>
<organism evidence="3 4">
    <name type="scientific">Actinocorallia aurantiaca</name>
    <dbReference type="NCBI Taxonomy" id="46204"/>
    <lineage>
        <taxon>Bacteria</taxon>
        <taxon>Bacillati</taxon>
        <taxon>Actinomycetota</taxon>
        <taxon>Actinomycetes</taxon>
        <taxon>Streptosporangiales</taxon>
        <taxon>Thermomonosporaceae</taxon>
        <taxon>Actinocorallia</taxon>
    </lineage>
</organism>
<evidence type="ECO:0000256" key="2">
    <source>
        <dbReference type="SAM" id="Phobius"/>
    </source>
</evidence>